<keyword evidence="2" id="KW-1185">Reference proteome</keyword>
<gene>
    <name evidence="1" type="ORF">HPB47_007266</name>
</gene>
<evidence type="ECO:0000313" key="2">
    <source>
        <dbReference type="Proteomes" id="UP000805193"/>
    </source>
</evidence>
<dbReference type="Proteomes" id="UP000805193">
    <property type="component" value="Unassembled WGS sequence"/>
</dbReference>
<sequence>MSALRIRGKEGEGFVVTSERRALIGSEGVDFKASCLTVYSLSFDQSQSELGVLTSSPPLQKKQTNLHFAYFPFFRAQSTLRRDRASNRGVRSFSQIKYDLRDVDTFYLEPGDTRLGRRRTRSFHAADDLRDEDYDRGGDAARVPDGADRADTPALQRSRAGSSAKPVSRSESAPSLEGTFGQGDIT</sequence>
<evidence type="ECO:0000313" key="1">
    <source>
        <dbReference type="EMBL" id="KAG0415565.1"/>
    </source>
</evidence>
<organism evidence="1 2">
    <name type="scientific">Ixodes persulcatus</name>
    <name type="common">Taiga tick</name>
    <dbReference type="NCBI Taxonomy" id="34615"/>
    <lineage>
        <taxon>Eukaryota</taxon>
        <taxon>Metazoa</taxon>
        <taxon>Ecdysozoa</taxon>
        <taxon>Arthropoda</taxon>
        <taxon>Chelicerata</taxon>
        <taxon>Arachnida</taxon>
        <taxon>Acari</taxon>
        <taxon>Parasitiformes</taxon>
        <taxon>Ixodida</taxon>
        <taxon>Ixodoidea</taxon>
        <taxon>Ixodidae</taxon>
        <taxon>Ixodinae</taxon>
        <taxon>Ixodes</taxon>
    </lineage>
</organism>
<proteinExistence type="predicted"/>
<protein>
    <submittedName>
        <fullName evidence="1">Uncharacterized protein</fullName>
    </submittedName>
</protein>
<comment type="caution">
    <text evidence="1">The sequence shown here is derived from an EMBL/GenBank/DDBJ whole genome shotgun (WGS) entry which is preliminary data.</text>
</comment>
<name>A0AC60P846_IXOPE</name>
<reference evidence="1 2" key="1">
    <citation type="journal article" date="2020" name="Cell">
        <title>Large-Scale Comparative Analyses of Tick Genomes Elucidate Their Genetic Diversity and Vector Capacities.</title>
        <authorList>
            <consortium name="Tick Genome and Microbiome Consortium (TIGMIC)"/>
            <person name="Jia N."/>
            <person name="Wang J."/>
            <person name="Shi W."/>
            <person name="Du L."/>
            <person name="Sun Y."/>
            <person name="Zhan W."/>
            <person name="Jiang J.F."/>
            <person name="Wang Q."/>
            <person name="Zhang B."/>
            <person name="Ji P."/>
            <person name="Bell-Sakyi L."/>
            <person name="Cui X.M."/>
            <person name="Yuan T.T."/>
            <person name="Jiang B.G."/>
            <person name="Yang W.F."/>
            <person name="Lam T.T."/>
            <person name="Chang Q.C."/>
            <person name="Ding S.J."/>
            <person name="Wang X.J."/>
            <person name="Zhu J.G."/>
            <person name="Ruan X.D."/>
            <person name="Zhao L."/>
            <person name="Wei J.T."/>
            <person name="Ye R.Z."/>
            <person name="Que T.C."/>
            <person name="Du C.H."/>
            <person name="Zhou Y.H."/>
            <person name="Cheng J.X."/>
            <person name="Dai P.F."/>
            <person name="Guo W.B."/>
            <person name="Han X.H."/>
            <person name="Huang E.J."/>
            <person name="Li L.F."/>
            <person name="Wei W."/>
            <person name="Gao Y.C."/>
            <person name="Liu J.Z."/>
            <person name="Shao H.Z."/>
            <person name="Wang X."/>
            <person name="Wang C.C."/>
            <person name="Yang T.C."/>
            <person name="Huo Q.B."/>
            <person name="Li W."/>
            <person name="Chen H.Y."/>
            <person name="Chen S.E."/>
            <person name="Zhou L.G."/>
            <person name="Ni X.B."/>
            <person name="Tian J.H."/>
            <person name="Sheng Y."/>
            <person name="Liu T."/>
            <person name="Pan Y.S."/>
            <person name="Xia L.Y."/>
            <person name="Li J."/>
            <person name="Zhao F."/>
            <person name="Cao W.C."/>
        </authorList>
    </citation>
    <scope>NUCLEOTIDE SEQUENCE [LARGE SCALE GENOMIC DNA]</scope>
    <source>
        <strain evidence="1">Iper-2018</strain>
    </source>
</reference>
<dbReference type="EMBL" id="JABSTQ010011055">
    <property type="protein sequence ID" value="KAG0415565.1"/>
    <property type="molecule type" value="Genomic_DNA"/>
</dbReference>
<accession>A0AC60P846</accession>